<feature type="transmembrane region" description="Helical" evidence="7">
    <location>
        <begin position="104"/>
        <end position="124"/>
    </location>
</feature>
<keyword evidence="7" id="KW-0472">Membrane</keyword>
<dbReference type="GO" id="GO:0005886">
    <property type="term" value="C:plasma membrane"/>
    <property type="evidence" value="ECO:0007669"/>
    <property type="project" value="TreeGrafter"/>
</dbReference>
<dbReference type="PANTHER" id="PTHR47870:SF1">
    <property type="entry name" value="CYTOCHROME C-TYPE BIOGENESIS PROTEIN CCMH"/>
    <property type="match status" value="1"/>
</dbReference>
<dbReference type="Proteomes" id="UP000195442">
    <property type="component" value="Unassembled WGS sequence"/>
</dbReference>
<sequence>MMLKILSLGVLLMLPCLAGAVDAHQMATPELQKTYESINSELRCLVCQNQTIADSNAELAGDLRRQVGEMLEQGKSKQDIIDFMTERYGDFVLYKPPFKGKTTLLWLAPGLFLVMGVVTVFFVVRRRKSLSTAVIINSEQQKKISGLLDEGDGS</sequence>
<reference evidence="10" key="1">
    <citation type="submission" date="2017-02" db="EMBL/GenBank/DDBJ databases">
        <authorList>
            <person name="Daims H."/>
        </authorList>
    </citation>
    <scope>NUCLEOTIDE SEQUENCE [LARGE SCALE GENOMIC DNA]</scope>
</reference>
<evidence type="ECO:0000313" key="9">
    <source>
        <dbReference type="EMBL" id="SJM92489.1"/>
    </source>
</evidence>
<dbReference type="GO" id="GO:0046872">
    <property type="term" value="F:metal ion binding"/>
    <property type="evidence" value="ECO:0007669"/>
    <property type="project" value="UniProtKB-KW"/>
</dbReference>
<organism evidence="9 10">
    <name type="scientific">Crenothrix polyspora</name>
    <dbReference type="NCBI Taxonomy" id="360316"/>
    <lineage>
        <taxon>Bacteria</taxon>
        <taxon>Pseudomonadati</taxon>
        <taxon>Pseudomonadota</taxon>
        <taxon>Gammaproteobacteria</taxon>
        <taxon>Methylococcales</taxon>
        <taxon>Crenotrichaceae</taxon>
        <taxon>Crenothrix</taxon>
    </lineage>
</organism>
<protein>
    <recommendedName>
        <fullName evidence="7">Cytochrome c-type biogenesis protein</fullName>
    </recommendedName>
</protein>
<feature type="chain" id="PRO_5011812420" description="Cytochrome c-type biogenesis protein" evidence="7">
    <location>
        <begin position="21"/>
        <end position="154"/>
    </location>
</feature>
<keyword evidence="4 7" id="KW-0732">Signal</keyword>
<keyword evidence="10" id="KW-1185">Reference proteome</keyword>
<keyword evidence="2 7" id="KW-0349">Heme</keyword>
<dbReference type="PANTHER" id="PTHR47870">
    <property type="entry name" value="CYTOCHROME C-TYPE BIOGENESIS PROTEIN CCMH"/>
    <property type="match status" value="1"/>
</dbReference>
<evidence type="ECO:0000256" key="3">
    <source>
        <dbReference type="ARBA" id="ARBA00022723"/>
    </source>
</evidence>
<dbReference type="GO" id="GO:0017004">
    <property type="term" value="P:cytochrome complex assembly"/>
    <property type="evidence" value="ECO:0007669"/>
    <property type="project" value="UniProtKB-KW"/>
</dbReference>
<evidence type="ECO:0000256" key="4">
    <source>
        <dbReference type="ARBA" id="ARBA00022729"/>
    </source>
</evidence>
<dbReference type="AlphaFoldDB" id="A0A1R4H8F0"/>
<comment type="function">
    <text evidence="7">Possible subunit of a heme lyase.</text>
</comment>
<evidence type="ECO:0000256" key="2">
    <source>
        <dbReference type="ARBA" id="ARBA00022617"/>
    </source>
</evidence>
<dbReference type="CDD" id="cd16378">
    <property type="entry name" value="CcmH_N"/>
    <property type="match status" value="1"/>
</dbReference>
<gene>
    <name evidence="9" type="primary">ccmH</name>
    <name evidence="9" type="ORF">CRENPOLYSF2_2740003</name>
</gene>
<dbReference type="EMBL" id="FUKJ01000195">
    <property type="protein sequence ID" value="SJM92489.1"/>
    <property type="molecule type" value="Genomic_DNA"/>
</dbReference>
<proteinExistence type="inferred from homology"/>
<accession>A0A1R4H8F0</accession>
<evidence type="ECO:0000259" key="8">
    <source>
        <dbReference type="Pfam" id="PF03918"/>
    </source>
</evidence>
<keyword evidence="3 7" id="KW-0479">Metal-binding</keyword>
<evidence type="ECO:0000256" key="1">
    <source>
        <dbReference type="ARBA" id="ARBA00010342"/>
    </source>
</evidence>
<dbReference type="Pfam" id="PF03918">
    <property type="entry name" value="CcmH"/>
    <property type="match status" value="1"/>
</dbReference>
<name>A0A1R4H8F0_9GAMM</name>
<dbReference type="FunFam" id="1.10.8.640:FF:000001">
    <property type="entry name" value="Cytochrome c-type biogenesis protein"/>
    <property type="match status" value="1"/>
</dbReference>
<dbReference type="InterPro" id="IPR038297">
    <property type="entry name" value="CcmH/CycL/NrfF/Ccl2_sf"/>
</dbReference>
<evidence type="ECO:0000256" key="7">
    <source>
        <dbReference type="RuleBase" id="RU364112"/>
    </source>
</evidence>
<evidence type="ECO:0000256" key="5">
    <source>
        <dbReference type="ARBA" id="ARBA00022748"/>
    </source>
</evidence>
<comment type="similarity">
    <text evidence="1 7">Belongs to the CcmH/CycL/Ccl2/NrfF family.</text>
</comment>
<keyword evidence="6 7" id="KW-0408">Iron</keyword>
<keyword evidence="7" id="KW-1133">Transmembrane helix</keyword>
<dbReference type="InterPro" id="IPR005616">
    <property type="entry name" value="CcmH/CycL/Ccl2/NrfF_N"/>
</dbReference>
<keyword evidence="7" id="KW-0812">Transmembrane</keyword>
<evidence type="ECO:0000313" key="10">
    <source>
        <dbReference type="Proteomes" id="UP000195442"/>
    </source>
</evidence>
<dbReference type="Gene3D" id="1.10.8.640">
    <property type="entry name" value="Cytochrome C biogenesis protein"/>
    <property type="match status" value="1"/>
</dbReference>
<keyword evidence="5" id="KW-0201">Cytochrome c-type biogenesis</keyword>
<feature type="signal peptide" evidence="7">
    <location>
        <begin position="1"/>
        <end position="20"/>
    </location>
</feature>
<feature type="domain" description="CcmH/CycL/Ccl2/NrfF N-terminal" evidence="8">
    <location>
        <begin position="10"/>
        <end position="147"/>
    </location>
</feature>
<evidence type="ECO:0000256" key="6">
    <source>
        <dbReference type="ARBA" id="ARBA00023004"/>
    </source>
</evidence>
<dbReference type="InterPro" id="IPR051263">
    <property type="entry name" value="C-type_cytochrome_biogenesis"/>
</dbReference>